<dbReference type="Proteomes" id="UP000319383">
    <property type="component" value="Chromosome"/>
</dbReference>
<dbReference type="InterPro" id="IPR008991">
    <property type="entry name" value="Translation_prot_SH3-like_sf"/>
</dbReference>
<organism evidence="2 3">
    <name type="scientific">Symmachiella dynata</name>
    <dbReference type="NCBI Taxonomy" id="2527995"/>
    <lineage>
        <taxon>Bacteria</taxon>
        <taxon>Pseudomonadati</taxon>
        <taxon>Planctomycetota</taxon>
        <taxon>Planctomycetia</taxon>
        <taxon>Planctomycetales</taxon>
        <taxon>Planctomycetaceae</taxon>
        <taxon>Symmachiella</taxon>
    </lineage>
</organism>
<evidence type="ECO:0000313" key="3">
    <source>
        <dbReference type="Proteomes" id="UP000319383"/>
    </source>
</evidence>
<dbReference type="SUPFAM" id="SSF50104">
    <property type="entry name" value="Translation proteins SH3-like domain"/>
    <property type="match status" value="1"/>
</dbReference>
<name>A0A517ZLQ1_9PLAN</name>
<gene>
    <name evidence="2" type="ORF">Mal52_18600</name>
</gene>
<keyword evidence="1" id="KW-1133">Transmembrane helix</keyword>
<accession>A0A517ZLQ1</accession>
<keyword evidence="1" id="KW-0472">Membrane</keyword>
<feature type="transmembrane region" description="Helical" evidence="1">
    <location>
        <begin position="40"/>
        <end position="69"/>
    </location>
</feature>
<evidence type="ECO:0000313" key="2">
    <source>
        <dbReference type="EMBL" id="QDU43387.1"/>
    </source>
</evidence>
<dbReference type="InterPro" id="IPR014722">
    <property type="entry name" value="Rib_uL2_dom2"/>
</dbReference>
<proteinExistence type="predicted"/>
<dbReference type="Gene3D" id="2.30.30.30">
    <property type="match status" value="1"/>
</dbReference>
<keyword evidence="3" id="KW-1185">Reference proteome</keyword>
<dbReference type="RefSeq" id="WP_145375498.1">
    <property type="nucleotide sequence ID" value="NZ_CP036276.1"/>
</dbReference>
<sequence length="136" mass="15206">MRSQHPPLIWIIFITIGLPALIGGLGAYRQLPNDASNTEAAISIALHVILGPLFMWVAMALIFGVMLGVEYHLTLLRQGNTVRIIDGEFENRTGIVLKRHNRKYTSPVEILLEGEGEPVTVQAYQCEKQGWRSKLL</sequence>
<reference evidence="2 3" key="1">
    <citation type="submission" date="2019-02" db="EMBL/GenBank/DDBJ databases">
        <title>Deep-cultivation of Planctomycetes and their phenomic and genomic characterization uncovers novel biology.</title>
        <authorList>
            <person name="Wiegand S."/>
            <person name="Jogler M."/>
            <person name="Boedeker C."/>
            <person name="Pinto D."/>
            <person name="Vollmers J."/>
            <person name="Rivas-Marin E."/>
            <person name="Kohn T."/>
            <person name="Peeters S.H."/>
            <person name="Heuer A."/>
            <person name="Rast P."/>
            <person name="Oberbeckmann S."/>
            <person name="Bunk B."/>
            <person name="Jeske O."/>
            <person name="Meyerdierks A."/>
            <person name="Storesund J.E."/>
            <person name="Kallscheuer N."/>
            <person name="Luecker S."/>
            <person name="Lage O.M."/>
            <person name="Pohl T."/>
            <person name="Merkel B.J."/>
            <person name="Hornburger P."/>
            <person name="Mueller R.-W."/>
            <person name="Bruemmer F."/>
            <person name="Labrenz M."/>
            <person name="Spormann A.M."/>
            <person name="Op den Camp H."/>
            <person name="Overmann J."/>
            <person name="Amann R."/>
            <person name="Jetten M.S.M."/>
            <person name="Mascher T."/>
            <person name="Medema M.H."/>
            <person name="Devos D.P."/>
            <person name="Kaster A.-K."/>
            <person name="Ovreas L."/>
            <person name="Rohde M."/>
            <person name="Galperin M.Y."/>
            <person name="Jogler C."/>
        </authorList>
    </citation>
    <scope>NUCLEOTIDE SEQUENCE [LARGE SCALE GENOMIC DNA]</scope>
    <source>
        <strain evidence="2 3">Mal52</strain>
    </source>
</reference>
<protein>
    <submittedName>
        <fullName evidence="2">Uncharacterized protein</fullName>
    </submittedName>
</protein>
<dbReference type="AlphaFoldDB" id="A0A517ZLQ1"/>
<dbReference type="EMBL" id="CP036276">
    <property type="protein sequence ID" value="QDU43387.1"/>
    <property type="molecule type" value="Genomic_DNA"/>
</dbReference>
<dbReference type="KEGG" id="sdyn:Mal52_18600"/>
<keyword evidence="1" id="KW-0812">Transmembrane</keyword>
<feature type="transmembrane region" description="Helical" evidence="1">
    <location>
        <begin position="7"/>
        <end position="28"/>
    </location>
</feature>
<evidence type="ECO:0000256" key="1">
    <source>
        <dbReference type="SAM" id="Phobius"/>
    </source>
</evidence>